<accession>A0AAW1TMW7</accession>
<dbReference type="InterPro" id="IPR036259">
    <property type="entry name" value="MFS_trans_sf"/>
</dbReference>
<dbReference type="EMBL" id="JARQZJ010000001">
    <property type="protein sequence ID" value="KAK9869662.1"/>
    <property type="molecule type" value="Genomic_DNA"/>
</dbReference>
<dbReference type="PROSITE" id="PS50850">
    <property type="entry name" value="MFS"/>
    <property type="match status" value="1"/>
</dbReference>
<evidence type="ECO:0000256" key="1">
    <source>
        <dbReference type="ARBA" id="ARBA00004141"/>
    </source>
</evidence>
<feature type="transmembrane region" description="Helical" evidence="5">
    <location>
        <begin position="377"/>
        <end position="398"/>
    </location>
</feature>
<dbReference type="GO" id="GO:0016020">
    <property type="term" value="C:membrane"/>
    <property type="evidence" value="ECO:0007669"/>
    <property type="project" value="UniProtKB-SubCell"/>
</dbReference>
<feature type="transmembrane region" description="Helical" evidence="5">
    <location>
        <begin position="493"/>
        <end position="511"/>
    </location>
</feature>
<protein>
    <recommendedName>
        <fullName evidence="6">Major facilitator superfamily (MFS) profile domain-containing protein</fullName>
    </recommendedName>
</protein>
<reference evidence="7 8" key="1">
    <citation type="submission" date="2023-03" db="EMBL/GenBank/DDBJ databases">
        <title>Genome insight into feeding habits of ladybird beetles.</title>
        <authorList>
            <person name="Li H.-S."/>
            <person name="Huang Y.-H."/>
            <person name="Pang H."/>
        </authorList>
    </citation>
    <scope>NUCLEOTIDE SEQUENCE [LARGE SCALE GENOMIC DNA]</scope>
    <source>
        <strain evidence="7">SYSU_2023b</strain>
        <tissue evidence="7">Whole body</tissue>
    </source>
</reference>
<comment type="subcellular location">
    <subcellularLocation>
        <location evidence="1">Membrane</location>
        <topology evidence="1">Multi-pass membrane protein</topology>
    </subcellularLocation>
</comment>
<dbReference type="AlphaFoldDB" id="A0AAW1TMW7"/>
<evidence type="ECO:0000256" key="2">
    <source>
        <dbReference type="ARBA" id="ARBA00022692"/>
    </source>
</evidence>
<dbReference type="Pfam" id="PF00083">
    <property type="entry name" value="Sugar_tr"/>
    <property type="match status" value="1"/>
</dbReference>
<dbReference type="PANTHER" id="PTHR24064">
    <property type="entry name" value="SOLUTE CARRIER FAMILY 22 MEMBER"/>
    <property type="match status" value="1"/>
</dbReference>
<keyword evidence="8" id="KW-1185">Reference proteome</keyword>
<proteinExistence type="predicted"/>
<dbReference type="InterPro" id="IPR020846">
    <property type="entry name" value="MFS_dom"/>
</dbReference>
<gene>
    <name evidence="7" type="ORF">WA026_003410</name>
</gene>
<feature type="transmembrane region" description="Helical" evidence="5">
    <location>
        <begin position="430"/>
        <end position="453"/>
    </location>
</feature>
<dbReference type="Gene3D" id="1.20.1250.20">
    <property type="entry name" value="MFS general substrate transporter like domains"/>
    <property type="match status" value="1"/>
</dbReference>
<evidence type="ECO:0000313" key="7">
    <source>
        <dbReference type="EMBL" id="KAK9869662.1"/>
    </source>
</evidence>
<evidence type="ECO:0000256" key="3">
    <source>
        <dbReference type="ARBA" id="ARBA00022989"/>
    </source>
</evidence>
<feature type="transmembrane region" description="Helical" evidence="5">
    <location>
        <begin position="144"/>
        <end position="164"/>
    </location>
</feature>
<dbReference type="InterPro" id="IPR005828">
    <property type="entry name" value="MFS_sugar_transport-like"/>
</dbReference>
<keyword evidence="2 5" id="KW-0812">Transmembrane</keyword>
<feature type="transmembrane region" description="Helical" evidence="5">
    <location>
        <begin position="405"/>
        <end position="424"/>
    </location>
</feature>
<keyword evidence="4 5" id="KW-0472">Membrane</keyword>
<organism evidence="7 8">
    <name type="scientific">Henosepilachna vigintioctopunctata</name>
    <dbReference type="NCBI Taxonomy" id="420089"/>
    <lineage>
        <taxon>Eukaryota</taxon>
        <taxon>Metazoa</taxon>
        <taxon>Ecdysozoa</taxon>
        <taxon>Arthropoda</taxon>
        <taxon>Hexapoda</taxon>
        <taxon>Insecta</taxon>
        <taxon>Pterygota</taxon>
        <taxon>Neoptera</taxon>
        <taxon>Endopterygota</taxon>
        <taxon>Coleoptera</taxon>
        <taxon>Polyphaga</taxon>
        <taxon>Cucujiformia</taxon>
        <taxon>Coccinelloidea</taxon>
        <taxon>Coccinellidae</taxon>
        <taxon>Epilachninae</taxon>
        <taxon>Epilachnini</taxon>
        <taxon>Henosepilachna</taxon>
    </lineage>
</organism>
<evidence type="ECO:0000256" key="5">
    <source>
        <dbReference type="SAM" id="Phobius"/>
    </source>
</evidence>
<name>A0AAW1TMW7_9CUCU</name>
<sequence length="533" mass="58940">MDLDDMLEEIGELGRYQITVYLLVCIPVLFGAANSLSYVFTAGVPNYRCYVPECEDPHSTSYDTPWLKWAVPPDTTTNQLVDFKPSSCDRYIPHSYVSENATCSPSLFTKTTEKCSEWIFSHEERTIVNDWNITCLENQWKLSLVGSCHFAGIIVGSFVFGILADRYGRKLIFIICIVLMGLSGIAQTAAPEYVTFDLMIFINALGTAGVYPLAFIIGVEMVGKKKREITGIVLNYFYAVGEALVALVAWITRDWVMLQLIVSAPALLFIAYYWMIPESVRWLLANDKRRKAKYIICKVAKVNKVVLSDNVLGAFKETSALTENEDDNTKIFPVVKEMFRSKKMIIRFAIIYFIWAVNAFVYYGLSVNSTSMSGDKYINFALVSLVEIPGYSLAWICIRKLGRRTSLVGSLMLSGVTCTLTIWIPADMTWATVGLFLCGKLGITSAFGISYVYTAELLPTVIRSGGVGSASTVARVGALLAPFIPLLGVYMKSLPSILFGVVAISAGLLAMKLPETLGRKLPENAQEAIAIGL</sequence>
<evidence type="ECO:0000256" key="4">
    <source>
        <dbReference type="ARBA" id="ARBA00023136"/>
    </source>
</evidence>
<dbReference type="Proteomes" id="UP001431783">
    <property type="component" value="Unassembled WGS sequence"/>
</dbReference>
<feature type="transmembrane region" description="Helical" evidence="5">
    <location>
        <begin position="229"/>
        <end position="251"/>
    </location>
</feature>
<feature type="transmembrane region" description="Helical" evidence="5">
    <location>
        <begin position="171"/>
        <end position="190"/>
    </location>
</feature>
<feature type="transmembrane region" description="Helical" evidence="5">
    <location>
        <begin position="465"/>
        <end position="487"/>
    </location>
</feature>
<keyword evidence="3 5" id="KW-1133">Transmembrane helix</keyword>
<dbReference type="SUPFAM" id="SSF103473">
    <property type="entry name" value="MFS general substrate transporter"/>
    <property type="match status" value="1"/>
</dbReference>
<feature type="transmembrane region" description="Helical" evidence="5">
    <location>
        <begin position="257"/>
        <end position="276"/>
    </location>
</feature>
<dbReference type="CDD" id="cd17317">
    <property type="entry name" value="MFS_SLC22"/>
    <property type="match status" value="1"/>
</dbReference>
<feature type="transmembrane region" description="Helical" evidence="5">
    <location>
        <begin position="196"/>
        <end position="217"/>
    </location>
</feature>
<evidence type="ECO:0000259" key="6">
    <source>
        <dbReference type="PROSITE" id="PS50850"/>
    </source>
</evidence>
<feature type="transmembrane region" description="Helical" evidence="5">
    <location>
        <begin position="20"/>
        <end position="40"/>
    </location>
</feature>
<feature type="transmembrane region" description="Helical" evidence="5">
    <location>
        <begin position="345"/>
        <end position="365"/>
    </location>
</feature>
<dbReference type="GO" id="GO:0022857">
    <property type="term" value="F:transmembrane transporter activity"/>
    <property type="evidence" value="ECO:0007669"/>
    <property type="project" value="InterPro"/>
</dbReference>
<feature type="domain" description="Major facilitator superfamily (MFS) profile" evidence="6">
    <location>
        <begin position="102"/>
        <end position="518"/>
    </location>
</feature>
<evidence type="ECO:0000313" key="8">
    <source>
        <dbReference type="Proteomes" id="UP001431783"/>
    </source>
</evidence>
<comment type="caution">
    <text evidence="7">The sequence shown here is derived from an EMBL/GenBank/DDBJ whole genome shotgun (WGS) entry which is preliminary data.</text>
</comment>